<feature type="region of interest" description="Disordered" evidence="1">
    <location>
        <begin position="1"/>
        <end position="37"/>
    </location>
</feature>
<protein>
    <recommendedName>
        <fullName evidence="4">Hydroxymethylbilane synthase</fullName>
    </recommendedName>
</protein>
<name>A0ABW2BS03_9HYPH</name>
<evidence type="ECO:0008006" key="4">
    <source>
        <dbReference type="Google" id="ProtNLM"/>
    </source>
</evidence>
<organism evidence="2 3">
    <name type="scientific">Methylobacterium komagatae</name>
    <dbReference type="NCBI Taxonomy" id="374425"/>
    <lineage>
        <taxon>Bacteria</taxon>
        <taxon>Pseudomonadati</taxon>
        <taxon>Pseudomonadota</taxon>
        <taxon>Alphaproteobacteria</taxon>
        <taxon>Hyphomicrobiales</taxon>
        <taxon>Methylobacteriaceae</taxon>
        <taxon>Methylobacterium</taxon>
    </lineage>
</organism>
<gene>
    <name evidence="2" type="ORF">ACFQE0_26225</name>
</gene>
<sequence length="52" mass="5541">MVRLSADSEPGRRVAWDASAPGRRHTGEARGRAAGQRVAELVEEALQAQGRG</sequence>
<comment type="caution">
    <text evidence="2">The sequence shown here is derived from an EMBL/GenBank/DDBJ whole genome shotgun (WGS) entry which is preliminary data.</text>
</comment>
<keyword evidence="3" id="KW-1185">Reference proteome</keyword>
<accession>A0ABW2BS03</accession>
<evidence type="ECO:0000313" key="3">
    <source>
        <dbReference type="Proteomes" id="UP001596292"/>
    </source>
</evidence>
<reference evidence="3" key="1">
    <citation type="journal article" date="2019" name="Int. J. Syst. Evol. Microbiol.">
        <title>The Global Catalogue of Microorganisms (GCM) 10K type strain sequencing project: providing services to taxonomists for standard genome sequencing and annotation.</title>
        <authorList>
            <consortium name="The Broad Institute Genomics Platform"/>
            <consortium name="The Broad Institute Genome Sequencing Center for Infectious Disease"/>
            <person name="Wu L."/>
            <person name="Ma J."/>
        </authorList>
    </citation>
    <scope>NUCLEOTIDE SEQUENCE [LARGE SCALE GENOMIC DNA]</scope>
    <source>
        <strain evidence="3">CCUG 48316</strain>
    </source>
</reference>
<evidence type="ECO:0000313" key="2">
    <source>
        <dbReference type="EMBL" id="MFC6792751.1"/>
    </source>
</evidence>
<evidence type="ECO:0000256" key="1">
    <source>
        <dbReference type="SAM" id="MobiDB-lite"/>
    </source>
</evidence>
<dbReference type="RefSeq" id="WP_378974974.1">
    <property type="nucleotide sequence ID" value="NZ_JBHSWN010000001.1"/>
</dbReference>
<proteinExistence type="predicted"/>
<dbReference type="Proteomes" id="UP001596292">
    <property type="component" value="Unassembled WGS sequence"/>
</dbReference>
<dbReference type="EMBL" id="JBHSWN010000001">
    <property type="protein sequence ID" value="MFC6792751.1"/>
    <property type="molecule type" value="Genomic_DNA"/>
</dbReference>